<evidence type="ECO:0000313" key="2">
    <source>
        <dbReference type="Proteomes" id="UP000006094"/>
    </source>
</evidence>
<dbReference type="RefSeq" id="WP_014966569.1">
    <property type="nucleotide sequence ID" value="NC_018664.1"/>
</dbReference>
<dbReference type="HOGENOM" id="CLU_115325_0_0_9"/>
<dbReference type="InterPro" id="IPR029063">
    <property type="entry name" value="SAM-dependent_MTases_sf"/>
</dbReference>
<dbReference type="KEGG" id="cad:Curi_c03570"/>
<dbReference type="AlphaFoldDB" id="K0AXE5"/>
<sequence length="188" mass="21708">MSIIPRFTKSLERITSFFPRLVYFYSLYYKDIVEKEVELGQLTEEDKVLCIGGGPFPCTALEIAYQTGAKVCVVDCDPVAVSCAQRVIDKLNMSERVRVFISRGEDIDPSKYSVIHMALQVFPKDKILKNILKRCSSETRVLVRSPKEHLKSLYFKEFEITDNQYQNQSIDQDNCTMNATLLFRKIKE</sequence>
<organism evidence="1 2">
    <name type="scientific">Gottschalkia acidurici (strain ATCC 7906 / DSM 604 / BCRC 14475 / CIP 104303 / KCTC 5404 / NCIMB 10678 / 9a)</name>
    <name type="common">Clostridium acidurici</name>
    <dbReference type="NCBI Taxonomy" id="1128398"/>
    <lineage>
        <taxon>Bacteria</taxon>
        <taxon>Bacillati</taxon>
        <taxon>Bacillota</taxon>
        <taxon>Tissierellia</taxon>
        <taxon>Tissierellales</taxon>
        <taxon>Gottschalkiaceae</taxon>
        <taxon>Gottschalkia</taxon>
    </lineage>
</organism>
<dbReference type="SUPFAM" id="SSF53335">
    <property type="entry name" value="S-adenosyl-L-methionine-dependent methyltransferases"/>
    <property type="match status" value="1"/>
</dbReference>
<reference evidence="1 2" key="1">
    <citation type="journal article" date="2012" name="PLoS ONE">
        <title>The purine-utilizing bacterium Clostridium acidurici 9a: a genome-guided metabolic reconsideration.</title>
        <authorList>
            <person name="Hartwich K."/>
            <person name="Poehlein A."/>
            <person name="Daniel R."/>
        </authorList>
    </citation>
    <scope>NUCLEOTIDE SEQUENCE [LARGE SCALE GENOMIC DNA]</scope>
    <source>
        <strain evidence="2">ATCC 7906 / DSM 604 / BCRC 14475 / CIP 104303 / KCTC 5404 / NCIMB 10678 / 9a</strain>
    </source>
</reference>
<dbReference type="Proteomes" id="UP000006094">
    <property type="component" value="Chromosome"/>
</dbReference>
<proteinExistence type="predicted"/>
<evidence type="ECO:0000313" key="1">
    <source>
        <dbReference type="EMBL" id="AFS77432.1"/>
    </source>
</evidence>
<dbReference type="Gene3D" id="3.40.50.150">
    <property type="entry name" value="Vaccinia Virus protein VP39"/>
    <property type="match status" value="1"/>
</dbReference>
<dbReference type="GO" id="GO:0030418">
    <property type="term" value="P:nicotianamine biosynthetic process"/>
    <property type="evidence" value="ECO:0007669"/>
    <property type="project" value="InterPro"/>
</dbReference>
<dbReference type="GO" id="GO:0030410">
    <property type="term" value="F:nicotianamine synthase activity"/>
    <property type="evidence" value="ECO:0007669"/>
    <property type="project" value="InterPro"/>
</dbReference>
<dbReference type="eggNOG" id="COG2890">
    <property type="taxonomic scope" value="Bacteria"/>
</dbReference>
<dbReference type="Pfam" id="PF03059">
    <property type="entry name" value="NAS"/>
    <property type="match status" value="1"/>
</dbReference>
<accession>K0AXE5</accession>
<evidence type="ECO:0008006" key="3">
    <source>
        <dbReference type="Google" id="ProtNLM"/>
    </source>
</evidence>
<gene>
    <name evidence="1" type="ordered locus">Curi_c03570</name>
</gene>
<dbReference type="InterPro" id="IPR004298">
    <property type="entry name" value="Nicotian_synth"/>
</dbReference>
<keyword evidence="2" id="KW-1185">Reference proteome</keyword>
<protein>
    <recommendedName>
        <fullName evidence="3">Nicotianamine synthase protein</fullName>
    </recommendedName>
</protein>
<dbReference type="CDD" id="cd02440">
    <property type="entry name" value="AdoMet_MTases"/>
    <property type="match status" value="1"/>
</dbReference>
<dbReference type="EMBL" id="CP003326">
    <property type="protein sequence ID" value="AFS77432.1"/>
    <property type="molecule type" value="Genomic_DNA"/>
</dbReference>
<name>K0AXE5_GOTA9</name>
<dbReference type="OrthoDB" id="1956540at2"/>
<dbReference type="STRING" id="1128398.Curi_c03570"/>